<evidence type="ECO:0000256" key="4">
    <source>
        <dbReference type="ARBA" id="ARBA00022475"/>
    </source>
</evidence>
<dbReference type="Proteomes" id="UP000189857">
    <property type="component" value="Unassembled WGS sequence"/>
</dbReference>
<evidence type="ECO:0000313" key="11">
    <source>
        <dbReference type="Proteomes" id="UP000189857"/>
    </source>
</evidence>
<keyword evidence="3" id="KW-0813">Transport</keyword>
<feature type="domain" description="ABC transporter" evidence="9">
    <location>
        <begin position="2"/>
        <end position="236"/>
    </location>
</feature>
<dbReference type="InterPro" id="IPR015856">
    <property type="entry name" value="ABC_transpr_CbiO/EcfA_su"/>
</dbReference>
<keyword evidence="6 10" id="KW-0067">ATP-binding</keyword>
<evidence type="ECO:0000256" key="7">
    <source>
        <dbReference type="ARBA" id="ARBA00022967"/>
    </source>
</evidence>
<dbReference type="PANTHER" id="PTHR43553:SF27">
    <property type="entry name" value="ENERGY-COUPLING FACTOR TRANSPORTER ATP-BINDING PROTEIN ECFA2"/>
    <property type="match status" value="1"/>
</dbReference>
<keyword evidence="8" id="KW-0472">Membrane</keyword>
<keyword evidence="4" id="KW-1003">Cell membrane</keyword>
<dbReference type="Pfam" id="PF00005">
    <property type="entry name" value="ABC_tran"/>
    <property type="match status" value="2"/>
</dbReference>
<dbReference type="EMBL" id="FUXA01000009">
    <property type="protein sequence ID" value="SJZ79203.1"/>
    <property type="molecule type" value="Genomic_DNA"/>
</dbReference>
<dbReference type="GO" id="GO:0043190">
    <property type="term" value="C:ATP-binding cassette (ABC) transporter complex"/>
    <property type="evidence" value="ECO:0007669"/>
    <property type="project" value="TreeGrafter"/>
</dbReference>
<dbReference type="InterPro" id="IPR003593">
    <property type="entry name" value="AAA+_ATPase"/>
</dbReference>
<comment type="subcellular location">
    <subcellularLocation>
        <location evidence="1">Cell membrane</location>
        <topology evidence="1">Peripheral membrane protein</topology>
    </subcellularLocation>
</comment>
<dbReference type="InterPro" id="IPR027417">
    <property type="entry name" value="P-loop_NTPase"/>
</dbReference>
<evidence type="ECO:0000256" key="1">
    <source>
        <dbReference type="ARBA" id="ARBA00004202"/>
    </source>
</evidence>
<dbReference type="GO" id="GO:0042626">
    <property type="term" value="F:ATPase-coupled transmembrane transporter activity"/>
    <property type="evidence" value="ECO:0007669"/>
    <property type="project" value="TreeGrafter"/>
</dbReference>
<evidence type="ECO:0000256" key="8">
    <source>
        <dbReference type="ARBA" id="ARBA00023136"/>
    </source>
</evidence>
<proteinExistence type="inferred from homology"/>
<dbReference type="SUPFAM" id="SSF52540">
    <property type="entry name" value="P-loop containing nucleoside triphosphate hydrolases"/>
    <property type="match status" value="2"/>
</dbReference>
<sequence length="518" mass="57462">MECIVKIRNLKIEYIPDSIISLDIEQGEIVALVGPNGSGKSTLGRYIAGLIKPEAPDQVVVNGLDTSFDANLPRVHRKCGIVLQNPDDNYVFDMVSSDIMFGLENLNVPADKVLKRSRNVMKKYGLLTKASRDFSTLSGGEKQREAVAAIVAMQPKLLVLDEVFSMQSEKVRDRMLSFILDNARKKKQTLVIITQDKAVANSCDRIISMQNGCILDSKDMSFEADGTTVYSNAIEKNMENDTDNINETDVKTDIYRTFRSKIVAFTRHKKSKIINKQLKPIKIEERILNTAGDDEEDAFISGTKNQDIRLDKVDFSYGGMQVLSDISYSFKKGRLYIIKGLSGSGKSTLSRLLNGLLLVKKGGVYVDGYMLPVTKKSITQRLFGQSDKKTSATMINGLRRKVGYVSQFSDKQLFADTVLKDVMFGPKNMGYDNDSAVKTAKYSLQLMGVDETIWDKSVTKLSGGEKKRVAIAGILAIQPEYLILDEADAGLDEYGIKALSSVCKHYIETGKCVIIVGH</sequence>
<reference evidence="10 11" key="1">
    <citation type="submission" date="2017-02" db="EMBL/GenBank/DDBJ databases">
        <authorList>
            <person name="Peterson S.W."/>
        </authorList>
    </citation>
    <scope>NUCLEOTIDE SEQUENCE [LARGE SCALE GENOMIC DNA]</scope>
    <source>
        <strain evidence="10 11">ATCC 17233</strain>
    </source>
</reference>
<dbReference type="GO" id="GO:0005524">
    <property type="term" value="F:ATP binding"/>
    <property type="evidence" value="ECO:0007669"/>
    <property type="project" value="UniProtKB-KW"/>
</dbReference>
<dbReference type="CDD" id="cd03225">
    <property type="entry name" value="ABC_cobalt_CbiO_domain1"/>
    <property type="match status" value="2"/>
</dbReference>
<dbReference type="SMART" id="SM00382">
    <property type="entry name" value="AAA"/>
    <property type="match status" value="2"/>
</dbReference>
<dbReference type="PROSITE" id="PS50893">
    <property type="entry name" value="ABC_TRANSPORTER_2"/>
    <property type="match status" value="2"/>
</dbReference>
<dbReference type="PANTHER" id="PTHR43553">
    <property type="entry name" value="HEAVY METAL TRANSPORTER"/>
    <property type="match status" value="1"/>
</dbReference>
<dbReference type="InterPro" id="IPR003439">
    <property type="entry name" value="ABC_transporter-like_ATP-bd"/>
</dbReference>
<keyword evidence="7" id="KW-1278">Translocase</keyword>
<protein>
    <submittedName>
        <fullName evidence="10">Energy-coupling factor transport system ATP-binding protein</fullName>
    </submittedName>
</protein>
<dbReference type="RefSeq" id="WP_159444117.1">
    <property type="nucleotide sequence ID" value="NZ_FMTO01000008.1"/>
</dbReference>
<gene>
    <name evidence="10" type="ORF">SAMN02745110_01607</name>
</gene>
<feature type="domain" description="ABC transporter" evidence="9">
    <location>
        <begin position="308"/>
        <end position="518"/>
    </location>
</feature>
<evidence type="ECO:0000313" key="10">
    <source>
        <dbReference type="EMBL" id="SJZ79203.1"/>
    </source>
</evidence>
<keyword evidence="11" id="KW-1185">Reference proteome</keyword>
<name>A0A1T4NJA0_9FIRM</name>
<comment type="similarity">
    <text evidence="2">Belongs to the ABC transporter superfamily.</text>
</comment>
<organism evidence="10 11">
    <name type="scientific">Eubacterium ruminantium</name>
    <dbReference type="NCBI Taxonomy" id="42322"/>
    <lineage>
        <taxon>Bacteria</taxon>
        <taxon>Bacillati</taxon>
        <taxon>Bacillota</taxon>
        <taxon>Clostridia</taxon>
        <taxon>Eubacteriales</taxon>
        <taxon>Eubacteriaceae</taxon>
        <taxon>Eubacterium</taxon>
    </lineage>
</organism>
<dbReference type="PROSITE" id="PS00211">
    <property type="entry name" value="ABC_TRANSPORTER_1"/>
    <property type="match status" value="1"/>
</dbReference>
<evidence type="ECO:0000256" key="6">
    <source>
        <dbReference type="ARBA" id="ARBA00022840"/>
    </source>
</evidence>
<dbReference type="AlphaFoldDB" id="A0A1T4NJA0"/>
<evidence type="ECO:0000256" key="5">
    <source>
        <dbReference type="ARBA" id="ARBA00022741"/>
    </source>
</evidence>
<evidence type="ECO:0000256" key="3">
    <source>
        <dbReference type="ARBA" id="ARBA00022448"/>
    </source>
</evidence>
<accession>A0A1T4NJA0</accession>
<dbReference type="InterPro" id="IPR050095">
    <property type="entry name" value="ECF_ABC_transporter_ATP-bd"/>
</dbReference>
<dbReference type="GO" id="GO:0016887">
    <property type="term" value="F:ATP hydrolysis activity"/>
    <property type="evidence" value="ECO:0007669"/>
    <property type="project" value="InterPro"/>
</dbReference>
<evidence type="ECO:0000256" key="2">
    <source>
        <dbReference type="ARBA" id="ARBA00005417"/>
    </source>
</evidence>
<dbReference type="InterPro" id="IPR017871">
    <property type="entry name" value="ABC_transporter-like_CS"/>
</dbReference>
<keyword evidence="5" id="KW-0547">Nucleotide-binding</keyword>
<dbReference type="Gene3D" id="3.40.50.300">
    <property type="entry name" value="P-loop containing nucleotide triphosphate hydrolases"/>
    <property type="match status" value="2"/>
</dbReference>
<evidence type="ECO:0000259" key="9">
    <source>
        <dbReference type="PROSITE" id="PS50893"/>
    </source>
</evidence>